<comment type="caution">
    <text evidence="1">The sequence shown here is derived from an EMBL/GenBank/DDBJ whole genome shotgun (WGS) entry which is preliminary data.</text>
</comment>
<gene>
    <name evidence="1" type="ORF">O6H91_17G049000</name>
</gene>
<evidence type="ECO:0000313" key="1">
    <source>
        <dbReference type="EMBL" id="KAJ7525402.1"/>
    </source>
</evidence>
<protein>
    <submittedName>
        <fullName evidence="1">Uncharacterized protein</fullName>
    </submittedName>
</protein>
<organism evidence="1 2">
    <name type="scientific">Diphasiastrum complanatum</name>
    <name type="common">Issler's clubmoss</name>
    <name type="synonym">Lycopodium complanatum</name>
    <dbReference type="NCBI Taxonomy" id="34168"/>
    <lineage>
        <taxon>Eukaryota</taxon>
        <taxon>Viridiplantae</taxon>
        <taxon>Streptophyta</taxon>
        <taxon>Embryophyta</taxon>
        <taxon>Tracheophyta</taxon>
        <taxon>Lycopodiopsida</taxon>
        <taxon>Lycopodiales</taxon>
        <taxon>Lycopodiaceae</taxon>
        <taxon>Lycopodioideae</taxon>
        <taxon>Diphasiastrum</taxon>
    </lineage>
</organism>
<dbReference type="EMBL" id="CM055108">
    <property type="protein sequence ID" value="KAJ7525402.1"/>
    <property type="molecule type" value="Genomic_DNA"/>
</dbReference>
<name>A0ACC2B6M3_DIPCM</name>
<proteinExistence type="predicted"/>
<accession>A0ACC2B6M3</accession>
<evidence type="ECO:0000313" key="2">
    <source>
        <dbReference type="Proteomes" id="UP001162992"/>
    </source>
</evidence>
<reference evidence="2" key="1">
    <citation type="journal article" date="2024" name="Proc. Natl. Acad. Sci. U.S.A.">
        <title>Extraordinary preservation of gene collinearity over three hundred million years revealed in homosporous lycophytes.</title>
        <authorList>
            <person name="Li C."/>
            <person name="Wickell D."/>
            <person name="Kuo L.Y."/>
            <person name="Chen X."/>
            <person name="Nie B."/>
            <person name="Liao X."/>
            <person name="Peng D."/>
            <person name="Ji J."/>
            <person name="Jenkins J."/>
            <person name="Williams M."/>
            <person name="Shu S."/>
            <person name="Plott C."/>
            <person name="Barry K."/>
            <person name="Rajasekar S."/>
            <person name="Grimwood J."/>
            <person name="Han X."/>
            <person name="Sun S."/>
            <person name="Hou Z."/>
            <person name="He W."/>
            <person name="Dai G."/>
            <person name="Sun C."/>
            <person name="Schmutz J."/>
            <person name="Leebens-Mack J.H."/>
            <person name="Li F.W."/>
            <person name="Wang L."/>
        </authorList>
    </citation>
    <scope>NUCLEOTIDE SEQUENCE [LARGE SCALE GENOMIC DNA]</scope>
    <source>
        <strain evidence="2">cv. PW_Plant_1</strain>
    </source>
</reference>
<dbReference type="Proteomes" id="UP001162992">
    <property type="component" value="Chromosome 17"/>
</dbReference>
<keyword evidence="2" id="KW-1185">Reference proteome</keyword>
<sequence length="586" mass="66028">MERRPYLPMQSEITQLPDVDYQLHRATMPAARKGPAFAGRSRARRPKKRWTLSSLLLLGSVLVVTTTLLIWSIFRIEGSSENGFTQEKPKARIAFGSSTSHDYSPQPIWVQGVIPSDPDVWIWLGDMAYMDEPRVNCDALPGHPQCNCSSDWLHESPHYCMTGSVEHALSRVQAQLANPDYAQFLAYMCPEHRAKGLHPPIGSDLSVCPKSIYGTYDDHDYGWKHGNKRLPNKDDLKQVFLDGIGEPKNSPRRKQGRGIEWKYTINKESEGHEVDIILLDERYNRDPLPCHIRRTFCEDIVLKDVHHKQYYWCVDFLGGESGKGSCCDKDEIFLYGWCLQESSKANPYWSEVCNPASSSFGKNRFKLEVSGHLMKIAETDESSGHDGSSFCEVLGQDQRLWLEEQLLNSDAPLKLLVSSSVILGNPLGHPCEDVSPVARTTKCVCSGDDWECYKPSQINLLQLVSRARGCVVILTGDSLYSDIRVLRPGRQPYGGYFEGVNITYPLFQVMASGLTTSSTKNFSCEGIWSDPLGFRDHGECNFVRGPSFGMVQMEWEQHNAIARLQIRDGMSGKIQLESTINLQTCT</sequence>